<dbReference type="PANTHER" id="PTHR19282:SF39">
    <property type="entry name" value="LEUKOCYTE SURFACE ANTIGEN CD53"/>
    <property type="match status" value="1"/>
</dbReference>
<name>A0ABD1JZZ0_9TELE</name>
<dbReference type="PANTHER" id="PTHR19282">
    <property type="entry name" value="TETRASPANIN"/>
    <property type="match status" value="1"/>
</dbReference>
<accession>A0ABD1JZZ0</accession>
<reference evidence="8 9" key="1">
    <citation type="submission" date="2024-09" db="EMBL/GenBank/DDBJ databases">
        <title>A chromosome-level genome assembly of Gray's grenadier anchovy, Coilia grayii.</title>
        <authorList>
            <person name="Fu Z."/>
        </authorList>
    </citation>
    <scope>NUCLEOTIDE SEQUENCE [LARGE SCALE GENOMIC DNA]</scope>
    <source>
        <strain evidence="8">G4</strain>
        <tissue evidence="8">Muscle</tissue>
    </source>
</reference>
<keyword evidence="9" id="KW-1185">Reference proteome</keyword>
<comment type="caution">
    <text evidence="8">The sequence shown here is derived from an EMBL/GenBank/DDBJ whole genome shotgun (WGS) entry which is preliminary data.</text>
</comment>
<dbReference type="PIRSF" id="PIRSF002419">
    <property type="entry name" value="Tetraspanin"/>
    <property type="match status" value="1"/>
</dbReference>
<gene>
    <name evidence="8" type="ORF">ACEWY4_012235</name>
</gene>
<keyword evidence="6" id="KW-1015">Disulfide bond</keyword>
<dbReference type="EMBL" id="JBHFQA010000010">
    <property type="protein sequence ID" value="KAL2092437.1"/>
    <property type="molecule type" value="Genomic_DNA"/>
</dbReference>
<proteinExistence type="inferred from homology"/>
<feature type="transmembrane region" description="Helical" evidence="7">
    <location>
        <begin position="12"/>
        <end position="36"/>
    </location>
</feature>
<dbReference type="PRINTS" id="PR00259">
    <property type="entry name" value="TMFOUR"/>
</dbReference>
<evidence type="ECO:0000256" key="4">
    <source>
        <dbReference type="ARBA" id="ARBA00022989"/>
    </source>
</evidence>
<evidence type="ECO:0000313" key="9">
    <source>
        <dbReference type="Proteomes" id="UP001591681"/>
    </source>
</evidence>
<sequence>MNHSCVTFLKRWMVFLHLLCWTSGAFIQAFGIFGMFKSQYGSVISTFKPHYASNCLVVTGAIVCCVCYLGILGSLRENHCMLISFYIALFLLVLTELAMACIFLVVEREIDRYFEADFARALDNYKQSSDRGNQTLKDEFHSIQARFECCGVYGPSDWDGPLPISCCIQDPCNIFPIIPWEVGCLGKLRAWFKMNFLSIGAGVVTIAILQTICIFISCPIMCHFRRTGRGYM</sequence>
<feature type="disulfide bond" evidence="6">
    <location>
        <begin position="149"/>
        <end position="184"/>
    </location>
</feature>
<evidence type="ECO:0000256" key="5">
    <source>
        <dbReference type="ARBA" id="ARBA00023136"/>
    </source>
</evidence>
<dbReference type="GO" id="GO:0016020">
    <property type="term" value="C:membrane"/>
    <property type="evidence" value="ECO:0007669"/>
    <property type="project" value="UniProtKB-SubCell"/>
</dbReference>
<feature type="transmembrane region" description="Helical" evidence="7">
    <location>
        <begin position="51"/>
        <end position="71"/>
    </location>
</feature>
<evidence type="ECO:0000256" key="7">
    <source>
        <dbReference type="RuleBase" id="RU361218"/>
    </source>
</evidence>
<dbReference type="InterPro" id="IPR000301">
    <property type="entry name" value="Tetraspanin_animals"/>
</dbReference>
<evidence type="ECO:0000256" key="1">
    <source>
        <dbReference type="ARBA" id="ARBA00004141"/>
    </source>
</evidence>
<feature type="transmembrane region" description="Helical" evidence="7">
    <location>
        <begin position="83"/>
        <end position="106"/>
    </location>
</feature>
<evidence type="ECO:0000256" key="3">
    <source>
        <dbReference type="ARBA" id="ARBA00022692"/>
    </source>
</evidence>
<comment type="similarity">
    <text evidence="2 7">Belongs to the tetraspanin (TM4SF) family.</text>
</comment>
<feature type="disulfide bond" evidence="6">
    <location>
        <begin position="150"/>
        <end position="167"/>
    </location>
</feature>
<evidence type="ECO:0000256" key="6">
    <source>
        <dbReference type="PIRSR" id="PIRSR002419-1"/>
    </source>
</evidence>
<dbReference type="InterPro" id="IPR018499">
    <property type="entry name" value="Tetraspanin/Peripherin"/>
</dbReference>
<organism evidence="8 9">
    <name type="scientific">Coilia grayii</name>
    <name type="common">Gray's grenadier anchovy</name>
    <dbReference type="NCBI Taxonomy" id="363190"/>
    <lineage>
        <taxon>Eukaryota</taxon>
        <taxon>Metazoa</taxon>
        <taxon>Chordata</taxon>
        <taxon>Craniata</taxon>
        <taxon>Vertebrata</taxon>
        <taxon>Euteleostomi</taxon>
        <taxon>Actinopterygii</taxon>
        <taxon>Neopterygii</taxon>
        <taxon>Teleostei</taxon>
        <taxon>Clupei</taxon>
        <taxon>Clupeiformes</taxon>
        <taxon>Clupeoidei</taxon>
        <taxon>Engraulidae</taxon>
        <taxon>Coilinae</taxon>
        <taxon>Coilia</taxon>
    </lineage>
</organism>
<keyword evidence="3 7" id="KW-0812">Transmembrane</keyword>
<dbReference type="AlphaFoldDB" id="A0ABD1JZZ0"/>
<protein>
    <recommendedName>
        <fullName evidence="7">Tetraspanin</fullName>
    </recommendedName>
</protein>
<evidence type="ECO:0000313" key="8">
    <source>
        <dbReference type="EMBL" id="KAL2092437.1"/>
    </source>
</evidence>
<evidence type="ECO:0000256" key="2">
    <source>
        <dbReference type="ARBA" id="ARBA00006840"/>
    </source>
</evidence>
<dbReference type="InterPro" id="IPR008952">
    <property type="entry name" value="Tetraspanin_EC2_sf"/>
</dbReference>
<comment type="subcellular location">
    <subcellularLocation>
        <location evidence="1 7">Membrane</location>
        <topology evidence="1 7">Multi-pass membrane protein</topology>
    </subcellularLocation>
</comment>
<dbReference type="Pfam" id="PF00335">
    <property type="entry name" value="Tetraspanin"/>
    <property type="match status" value="1"/>
</dbReference>
<feature type="transmembrane region" description="Helical" evidence="7">
    <location>
        <begin position="196"/>
        <end position="222"/>
    </location>
</feature>
<dbReference type="Gene3D" id="1.10.1450.10">
    <property type="entry name" value="Tetraspanin"/>
    <property type="match status" value="1"/>
</dbReference>
<keyword evidence="5 7" id="KW-0472">Membrane</keyword>
<keyword evidence="4 7" id="KW-1133">Transmembrane helix</keyword>
<dbReference type="Proteomes" id="UP001591681">
    <property type="component" value="Unassembled WGS sequence"/>
</dbReference>
<dbReference type="SUPFAM" id="SSF48652">
    <property type="entry name" value="Tetraspanin"/>
    <property type="match status" value="1"/>
</dbReference>